<comment type="caution">
    <text evidence="4">The sequence shown here is derived from an EMBL/GenBank/DDBJ whole genome shotgun (WGS) entry which is preliminary data.</text>
</comment>
<dbReference type="SUPFAM" id="SSF57850">
    <property type="entry name" value="RING/U-box"/>
    <property type="match status" value="1"/>
</dbReference>
<evidence type="ECO:0000313" key="4">
    <source>
        <dbReference type="EMBL" id="KAF8714991.1"/>
    </source>
</evidence>
<feature type="region of interest" description="Disordered" evidence="2">
    <location>
        <begin position="46"/>
        <end position="194"/>
    </location>
</feature>
<dbReference type="GO" id="GO:0008270">
    <property type="term" value="F:zinc ion binding"/>
    <property type="evidence" value="ECO:0007669"/>
    <property type="project" value="UniProtKB-KW"/>
</dbReference>
<dbReference type="PANTHER" id="PTHR12603">
    <property type="entry name" value="CCR4-NOT TRANSCRIPTION COMPLEX RELATED"/>
    <property type="match status" value="1"/>
</dbReference>
<reference evidence="4" key="1">
    <citation type="submission" date="2020-07" db="EMBL/GenBank/DDBJ databases">
        <title>Genome sequence and genetic diversity analysis of an under-domesticated orphan crop, white fonio (Digitaria exilis).</title>
        <authorList>
            <person name="Bennetzen J.L."/>
            <person name="Chen S."/>
            <person name="Ma X."/>
            <person name="Wang X."/>
            <person name="Yssel A.E.J."/>
            <person name="Chaluvadi S.R."/>
            <person name="Johnson M."/>
            <person name="Gangashetty P."/>
            <person name="Hamidou F."/>
            <person name="Sanogo M.D."/>
            <person name="Zwaenepoel A."/>
            <person name="Wallace J."/>
            <person name="Van De Peer Y."/>
            <person name="Van Deynze A."/>
        </authorList>
    </citation>
    <scope>NUCLEOTIDE SEQUENCE</scope>
    <source>
        <tissue evidence="4">Leaves</tissue>
    </source>
</reference>
<keyword evidence="1" id="KW-0863">Zinc-finger</keyword>
<name>A0A835EWG3_9POAL</name>
<evidence type="ECO:0000259" key="3">
    <source>
        <dbReference type="PROSITE" id="PS50089"/>
    </source>
</evidence>
<feature type="compositionally biased region" description="Acidic residues" evidence="2">
    <location>
        <begin position="180"/>
        <end position="194"/>
    </location>
</feature>
<dbReference type="EMBL" id="JACEFO010001734">
    <property type="protein sequence ID" value="KAF8714991.1"/>
    <property type="molecule type" value="Genomic_DNA"/>
</dbReference>
<organism evidence="4 5">
    <name type="scientific">Digitaria exilis</name>
    <dbReference type="NCBI Taxonomy" id="1010633"/>
    <lineage>
        <taxon>Eukaryota</taxon>
        <taxon>Viridiplantae</taxon>
        <taxon>Streptophyta</taxon>
        <taxon>Embryophyta</taxon>
        <taxon>Tracheophyta</taxon>
        <taxon>Spermatophyta</taxon>
        <taxon>Magnoliopsida</taxon>
        <taxon>Liliopsida</taxon>
        <taxon>Poales</taxon>
        <taxon>Poaceae</taxon>
        <taxon>PACMAD clade</taxon>
        <taxon>Panicoideae</taxon>
        <taxon>Panicodae</taxon>
        <taxon>Paniceae</taxon>
        <taxon>Anthephorinae</taxon>
        <taxon>Digitaria</taxon>
    </lineage>
</organism>
<protein>
    <recommendedName>
        <fullName evidence="3">RING-type domain-containing protein</fullName>
    </recommendedName>
</protein>
<dbReference type="CDD" id="cd16618">
    <property type="entry name" value="mRING-HC-C4C4_CNOT4"/>
    <property type="match status" value="1"/>
</dbReference>
<evidence type="ECO:0000256" key="1">
    <source>
        <dbReference type="PROSITE-ProRule" id="PRU00175"/>
    </source>
</evidence>
<dbReference type="FunFam" id="3.30.40.10:FF:000383">
    <property type="entry name" value="RING/U-box superfamily protein"/>
    <property type="match status" value="1"/>
</dbReference>
<gene>
    <name evidence="4" type="ORF">HU200_027535</name>
</gene>
<keyword evidence="1" id="KW-0862">Zinc</keyword>
<dbReference type="InterPro" id="IPR013083">
    <property type="entry name" value="Znf_RING/FYVE/PHD"/>
</dbReference>
<dbReference type="PROSITE" id="PS50089">
    <property type="entry name" value="ZF_RING_2"/>
    <property type="match status" value="1"/>
</dbReference>
<dbReference type="InterPro" id="IPR039780">
    <property type="entry name" value="Mot2"/>
</dbReference>
<feature type="compositionally biased region" description="Basic residues" evidence="2">
    <location>
        <begin position="18"/>
        <end position="27"/>
    </location>
</feature>
<dbReference type="OrthoDB" id="1923159at2759"/>
<feature type="region of interest" description="Disordered" evidence="2">
    <location>
        <begin position="210"/>
        <end position="241"/>
    </location>
</feature>
<dbReference type="GO" id="GO:0016567">
    <property type="term" value="P:protein ubiquitination"/>
    <property type="evidence" value="ECO:0007669"/>
    <property type="project" value="TreeGrafter"/>
</dbReference>
<accession>A0A835EWG3</accession>
<feature type="domain" description="RING-type" evidence="3">
    <location>
        <begin position="296"/>
        <end position="338"/>
    </location>
</feature>
<dbReference type="InterPro" id="IPR001841">
    <property type="entry name" value="Znf_RING"/>
</dbReference>
<keyword evidence="1" id="KW-0479">Metal-binding</keyword>
<sequence>MGHSDAASPASAAAARDAKKKRVRKGRPGFFGGWVDLCDSIRDWGGNRTAAKLKQSKLETRREQWLSGQGKDGKEAKVAASPTGAGSNAGSPILASPHPPLPRRRADTRSRGSDPEDREETGAAGLEVGGSDLDSPMHSPGSDKSQGGGCTQRKGFSGSGGGPSLSSGSSVWSSSRSVSDAEEDDTGGCPEDESEVLDDWEAAADALYDEDSHQCHQSSVPTTPSPAPTNAAPASAARPEPIRSKARAWAPDDIFRPQSLPSISKQVSFPASIGNCWAGMGMTAAQQGILSLPLSCPICYEDLDPTDSSFLPCPCGFHLCLFCHKRILEADGRCPGCRKQYNTVSAPEGGGGPKATAVGTGREMANVAPVRLSRSCSMGPRY</sequence>
<dbReference type="InterPro" id="IPR039515">
    <property type="entry name" value="NOT4_mRING-HC-C4C4"/>
</dbReference>
<keyword evidence="5" id="KW-1185">Reference proteome</keyword>
<feature type="compositionally biased region" description="Basic and acidic residues" evidence="2">
    <location>
        <begin position="104"/>
        <end position="115"/>
    </location>
</feature>
<proteinExistence type="predicted"/>
<dbReference type="GO" id="GO:0030014">
    <property type="term" value="C:CCR4-NOT complex"/>
    <property type="evidence" value="ECO:0007669"/>
    <property type="project" value="InterPro"/>
</dbReference>
<feature type="compositionally biased region" description="Low complexity" evidence="2">
    <location>
        <begin position="164"/>
        <end position="178"/>
    </location>
</feature>
<dbReference type="Pfam" id="PF14570">
    <property type="entry name" value="zf-RING_4"/>
    <property type="match status" value="1"/>
</dbReference>
<dbReference type="GO" id="GO:0004842">
    <property type="term" value="F:ubiquitin-protein transferase activity"/>
    <property type="evidence" value="ECO:0007669"/>
    <property type="project" value="InterPro"/>
</dbReference>
<dbReference type="PANTHER" id="PTHR12603:SF0">
    <property type="entry name" value="CCR4-NOT TRANSCRIPTION COMPLEX SUBUNIT 4"/>
    <property type="match status" value="1"/>
</dbReference>
<feature type="region of interest" description="Disordered" evidence="2">
    <location>
        <begin position="1"/>
        <end position="33"/>
    </location>
</feature>
<dbReference type="AlphaFoldDB" id="A0A835EWG3"/>
<dbReference type="Proteomes" id="UP000636709">
    <property type="component" value="Unassembled WGS sequence"/>
</dbReference>
<feature type="compositionally biased region" description="Low complexity" evidence="2">
    <location>
        <begin position="1"/>
        <end position="15"/>
    </location>
</feature>
<evidence type="ECO:0000313" key="5">
    <source>
        <dbReference type="Proteomes" id="UP000636709"/>
    </source>
</evidence>
<evidence type="ECO:0000256" key="2">
    <source>
        <dbReference type="SAM" id="MobiDB-lite"/>
    </source>
</evidence>
<feature type="compositionally biased region" description="Low complexity" evidence="2">
    <location>
        <begin position="218"/>
        <end position="239"/>
    </location>
</feature>
<dbReference type="Gene3D" id="3.30.40.10">
    <property type="entry name" value="Zinc/RING finger domain, C3HC4 (zinc finger)"/>
    <property type="match status" value="1"/>
</dbReference>